<dbReference type="SUPFAM" id="SSF55874">
    <property type="entry name" value="ATPase domain of HSP90 chaperone/DNA topoisomerase II/histidine kinase"/>
    <property type="match status" value="1"/>
</dbReference>
<keyword evidence="10" id="KW-1133">Transmembrane helix</keyword>
<dbReference type="SMART" id="SM00388">
    <property type="entry name" value="HisKA"/>
    <property type="match status" value="1"/>
</dbReference>
<evidence type="ECO:0000256" key="7">
    <source>
        <dbReference type="ARBA" id="ARBA00023012"/>
    </source>
</evidence>
<evidence type="ECO:0000259" key="11">
    <source>
        <dbReference type="PROSITE" id="PS50109"/>
    </source>
</evidence>
<comment type="caution">
    <text evidence="12">The sequence shown here is derived from an EMBL/GenBank/DDBJ whole genome shotgun (WGS) entry which is preliminary data.</text>
</comment>
<evidence type="ECO:0000256" key="1">
    <source>
        <dbReference type="ARBA" id="ARBA00000085"/>
    </source>
</evidence>
<keyword evidence="8" id="KW-0175">Coiled coil</keyword>
<proteinExistence type="predicted"/>
<dbReference type="Proteomes" id="UP000075025">
    <property type="component" value="Unassembled WGS sequence"/>
</dbReference>
<dbReference type="Pfam" id="PF00512">
    <property type="entry name" value="HisKA"/>
    <property type="match status" value="1"/>
</dbReference>
<evidence type="ECO:0000256" key="8">
    <source>
        <dbReference type="SAM" id="Coils"/>
    </source>
</evidence>
<dbReference type="FunFam" id="3.30.565.10:FF:000006">
    <property type="entry name" value="Sensor histidine kinase WalK"/>
    <property type="match status" value="1"/>
</dbReference>
<dbReference type="SUPFAM" id="SSF47384">
    <property type="entry name" value="Homodimeric domain of signal transducing histidine kinase"/>
    <property type="match status" value="1"/>
</dbReference>
<feature type="transmembrane region" description="Helical" evidence="10">
    <location>
        <begin position="186"/>
        <end position="203"/>
    </location>
</feature>
<evidence type="ECO:0000313" key="13">
    <source>
        <dbReference type="Proteomes" id="UP000075025"/>
    </source>
</evidence>
<evidence type="ECO:0000256" key="3">
    <source>
        <dbReference type="ARBA" id="ARBA00012438"/>
    </source>
</evidence>
<dbReference type="GO" id="GO:0005886">
    <property type="term" value="C:plasma membrane"/>
    <property type="evidence" value="ECO:0007669"/>
    <property type="project" value="UniProtKB-SubCell"/>
</dbReference>
<keyword evidence="7" id="KW-0902">Two-component regulatory system</keyword>
<accession>A0A147EZZ4</accession>
<evidence type="ECO:0000256" key="9">
    <source>
        <dbReference type="SAM" id="MobiDB-lite"/>
    </source>
</evidence>
<keyword evidence="4" id="KW-0597">Phosphoprotein</keyword>
<dbReference type="InterPro" id="IPR003594">
    <property type="entry name" value="HATPase_dom"/>
</dbReference>
<feature type="transmembrane region" description="Helical" evidence="10">
    <location>
        <begin position="110"/>
        <end position="129"/>
    </location>
</feature>
<organism evidence="12 13">
    <name type="scientific">Microbacterium testaceum</name>
    <name type="common">Aureobacterium testaceum</name>
    <name type="synonym">Brevibacterium testaceum</name>
    <dbReference type="NCBI Taxonomy" id="2033"/>
    <lineage>
        <taxon>Bacteria</taxon>
        <taxon>Bacillati</taxon>
        <taxon>Actinomycetota</taxon>
        <taxon>Actinomycetes</taxon>
        <taxon>Micrococcales</taxon>
        <taxon>Microbacteriaceae</taxon>
        <taxon>Microbacterium</taxon>
    </lineage>
</organism>
<dbReference type="PANTHER" id="PTHR43711:SF1">
    <property type="entry name" value="HISTIDINE KINASE 1"/>
    <property type="match status" value="1"/>
</dbReference>
<keyword evidence="6" id="KW-0418">Kinase</keyword>
<feature type="transmembrane region" description="Helical" evidence="10">
    <location>
        <begin position="58"/>
        <end position="78"/>
    </location>
</feature>
<gene>
    <name evidence="12" type="ORF">NS220_03950</name>
</gene>
<sequence>MAAIRPVDERSPCPARRLNARPGPAAPTQGALSACARAMVRAMPGLSLTERLGIHRSILSNQALLLAATLLVVVSASLLGQVRSVPLFTIGVTVIFAAAIFAVVAPWRALPAWALGLIPIIDMVAIAVLRESAPVAGVGLLWAFPAIWIGSTFGVCGVVAVLIGVSAIVAFQLVNDAEQRLTSSTFVLPFTVLALSALAHTTARRARAQRALLEKQSAELRRSAERARRQEDLVTEVLDAVDFGVIRVTPAGDLVVTNEAHARLQATVDVLGAPLAAYAADGVTPVPAEATPLSRARAGELFESELVWFGAPGEDRRALSVTARRLPSGSETDPGTIVVSRDVTAEEQALRARDDLVASVSHELRTPLTSIIGYLDLALDDPAIIAETRDRLEVAERNATRLRELVSDILAMSAASRHGAEFDLVPAHTDLATIVRASIESQQLRAADHGIRIDSSRVRAGSAHVDPRRLRQVVDNLISNAIKYNVRGGTVTVAVDVSETAVQIAVADDGPGISQTEQGRVFDRFFRGDAVRNSSTHGSGLGLAISRDIVRAHGGEITVSSVLGAGATFIVRLPRDQESYP</sequence>
<dbReference type="InterPro" id="IPR035965">
    <property type="entry name" value="PAS-like_dom_sf"/>
</dbReference>
<evidence type="ECO:0000256" key="2">
    <source>
        <dbReference type="ARBA" id="ARBA00004236"/>
    </source>
</evidence>
<dbReference type="SUPFAM" id="SSF55785">
    <property type="entry name" value="PYP-like sensor domain (PAS domain)"/>
    <property type="match status" value="1"/>
</dbReference>
<dbReference type="InterPro" id="IPR036097">
    <property type="entry name" value="HisK_dim/P_sf"/>
</dbReference>
<keyword evidence="10" id="KW-0472">Membrane</keyword>
<dbReference type="PATRIC" id="fig|2033.6.peg.1561"/>
<feature type="domain" description="Histidine kinase" evidence="11">
    <location>
        <begin position="359"/>
        <end position="577"/>
    </location>
</feature>
<feature type="coiled-coil region" evidence="8">
    <location>
        <begin position="203"/>
        <end position="233"/>
    </location>
</feature>
<name>A0A147EZZ4_MICTE</name>
<dbReference type="PRINTS" id="PR00344">
    <property type="entry name" value="BCTRLSENSOR"/>
</dbReference>
<comment type="subcellular location">
    <subcellularLocation>
        <location evidence="2">Cell membrane</location>
    </subcellularLocation>
</comment>
<dbReference type="PANTHER" id="PTHR43711">
    <property type="entry name" value="TWO-COMPONENT HISTIDINE KINASE"/>
    <property type="match status" value="1"/>
</dbReference>
<dbReference type="SMART" id="SM00387">
    <property type="entry name" value="HATPase_c"/>
    <property type="match status" value="1"/>
</dbReference>
<dbReference type="AlphaFoldDB" id="A0A147EZZ4"/>
<dbReference type="InterPro" id="IPR003661">
    <property type="entry name" value="HisK_dim/P_dom"/>
</dbReference>
<evidence type="ECO:0000313" key="12">
    <source>
        <dbReference type="EMBL" id="KTR96012.1"/>
    </source>
</evidence>
<dbReference type="Gene3D" id="3.30.450.20">
    <property type="entry name" value="PAS domain"/>
    <property type="match status" value="1"/>
</dbReference>
<dbReference type="PROSITE" id="PS50109">
    <property type="entry name" value="HIS_KIN"/>
    <property type="match status" value="1"/>
</dbReference>
<evidence type="ECO:0000256" key="10">
    <source>
        <dbReference type="SAM" id="Phobius"/>
    </source>
</evidence>
<feature type="transmembrane region" description="Helical" evidence="10">
    <location>
        <begin position="141"/>
        <end position="174"/>
    </location>
</feature>
<evidence type="ECO:0000256" key="4">
    <source>
        <dbReference type="ARBA" id="ARBA00022553"/>
    </source>
</evidence>
<dbReference type="EC" id="2.7.13.3" evidence="3"/>
<keyword evidence="5" id="KW-0808">Transferase</keyword>
<dbReference type="CDD" id="cd00082">
    <property type="entry name" value="HisKA"/>
    <property type="match status" value="1"/>
</dbReference>
<dbReference type="InterPro" id="IPR004358">
    <property type="entry name" value="Sig_transdc_His_kin-like_C"/>
</dbReference>
<dbReference type="GO" id="GO:0000155">
    <property type="term" value="F:phosphorelay sensor kinase activity"/>
    <property type="evidence" value="ECO:0007669"/>
    <property type="project" value="InterPro"/>
</dbReference>
<dbReference type="EMBL" id="LDRT01000020">
    <property type="protein sequence ID" value="KTR96012.1"/>
    <property type="molecule type" value="Genomic_DNA"/>
</dbReference>
<feature type="region of interest" description="Disordered" evidence="9">
    <location>
        <begin position="1"/>
        <end position="27"/>
    </location>
</feature>
<dbReference type="CDD" id="cd00075">
    <property type="entry name" value="HATPase"/>
    <property type="match status" value="1"/>
</dbReference>
<protein>
    <recommendedName>
        <fullName evidence="3">histidine kinase</fullName>
        <ecNumber evidence="3">2.7.13.3</ecNumber>
    </recommendedName>
</protein>
<dbReference type="InterPro" id="IPR036890">
    <property type="entry name" value="HATPase_C_sf"/>
</dbReference>
<dbReference type="InterPro" id="IPR050736">
    <property type="entry name" value="Sensor_HK_Regulatory"/>
</dbReference>
<dbReference type="Gene3D" id="3.30.565.10">
    <property type="entry name" value="Histidine kinase-like ATPase, C-terminal domain"/>
    <property type="match status" value="1"/>
</dbReference>
<evidence type="ECO:0000256" key="5">
    <source>
        <dbReference type="ARBA" id="ARBA00022679"/>
    </source>
</evidence>
<comment type="catalytic activity">
    <reaction evidence="1">
        <text>ATP + protein L-histidine = ADP + protein N-phospho-L-histidine.</text>
        <dbReference type="EC" id="2.7.13.3"/>
    </reaction>
</comment>
<keyword evidence="10" id="KW-0812">Transmembrane</keyword>
<feature type="compositionally biased region" description="Basic and acidic residues" evidence="9">
    <location>
        <begin position="1"/>
        <end position="11"/>
    </location>
</feature>
<dbReference type="PROSITE" id="PS51257">
    <property type="entry name" value="PROKAR_LIPOPROTEIN"/>
    <property type="match status" value="1"/>
</dbReference>
<dbReference type="Pfam" id="PF02518">
    <property type="entry name" value="HATPase_c"/>
    <property type="match status" value="1"/>
</dbReference>
<feature type="transmembrane region" description="Helical" evidence="10">
    <location>
        <begin position="85"/>
        <end position="104"/>
    </location>
</feature>
<evidence type="ECO:0000256" key="6">
    <source>
        <dbReference type="ARBA" id="ARBA00022777"/>
    </source>
</evidence>
<dbReference type="Gene3D" id="1.10.287.130">
    <property type="match status" value="1"/>
</dbReference>
<dbReference type="InterPro" id="IPR005467">
    <property type="entry name" value="His_kinase_dom"/>
</dbReference>
<reference evidence="12 13" key="1">
    <citation type="journal article" date="2016" name="Front. Microbiol.">
        <title>Genomic Resource of Rice Seed Associated Bacteria.</title>
        <authorList>
            <person name="Midha S."/>
            <person name="Bansal K."/>
            <person name="Sharma S."/>
            <person name="Kumar N."/>
            <person name="Patil P.P."/>
            <person name="Chaudhry V."/>
            <person name="Patil P.B."/>
        </authorList>
    </citation>
    <scope>NUCLEOTIDE SEQUENCE [LARGE SCALE GENOMIC DNA]</scope>
    <source>
        <strain evidence="12 13">NS220</strain>
    </source>
</reference>